<evidence type="ECO:0000313" key="3">
    <source>
        <dbReference type="Proteomes" id="UP001499986"/>
    </source>
</evidence>
<sequence>MPAHRLLEEHIIRLMHHDLTCLRQIGGRLDYMKQTAFQSPPADPAADVTAGRHAVVHSQLPFDLDQYFLVGRKGADDRDTQADESDNYKREGPGPHDGPLNCLTRDA</sequence>
<organism evidence="2 3">
    <name type="scientific">Streptomyces coeruleofuscus</name>
    <dbReference type="NCBI Taxonomy" id="66879"/>
    <lineage>
        <taxon>Bacteria</taxon>
        <taxon>Bacillati</taxon>
        <taxon>Actinomycetota</taxon>
        <taxon>Actinomycetes</taxon>
        <taxon>Kitasatosporales</taxon>
        <taxon>Streptomycetaceae</taxon>
        <taxon>Streptomyces</taxon>
    </lineage>
</organism>
<dbReference type="Proteomes" id="UP001499986">
    <property type="component" value="Unassembled WGS sequence"/>
</dbReference>
<reference evidence="2 3" key="1">
    <citation type="journal article" date="2019" name="Int. J. Syst. Evol. Microbiol.">
        <title>The Global Catalogue of Microorganisms (GCM) 10K type strain sequencing project: providing services to taxonomists for standard genome sequencing and annotation.</title>
        <authorList>
            <consortium name="The Broad Institute Genomics Platform"/>
            <consortium name="The Broad Institute Genome Sequencing Center for Infectious Disease"/>
            <person name="Wu L."/>
            <person name="Ma J."/>
        </authorList>
    </citation>
    <scope>NUCLEOTIDE SEQUENCE [LARGE SCALE GENOMIC DNA]</scope>
    <source>
        <strain evidence="2 3">JCM 4358</strain>
    </source>
</reference>
<evidence type="ECO:0000313" key="2">
    <source>
        <dbReference type="EMBL" id="GAA2426155.1"/>
    </source>
</evidence>
<gene>
    <name evidence="2" type="ORF">GCM10010255_80470</name>
</gene>
<dbReference type="EMBL" id="BAAASE010000017">
    <property type="protein sequence ID" value="GAA2426155.1"/>
    <property type="molecule type" value="Genomic_DNA"/>
</dbReference>
<name>A0ABN3JB70_9ACTN</name>
<accession>A0ABN3JB70</accession>
<feature type="compositionally biased region" description="Basic and acidic residues" evidence="1">
    <location>
        <begin position="73"/>
        <end position="94"/>
    </location>
</feature>
<evidence type="ECO:0000256" key="1">
    <source>
        <dbReference type="SAM" id="MobiDB-lite"/>
    </source>
</evidence>
<keyword evidence="3" id="KW-1185">Reference proteome</keyword>
<feature type="region of interest" description="Disordered" evidence="1">
    <location>
        <begin position="73"/>
        <end position="107"/>
    </location>
</feature>
<comment type="caution">
    <text evidence="2">The sequence shown here is derived from an EMBL/GenBank/DDBJ whole genome shotgun (WGS) entry which is preliminary data.</text>
</comment>
<proteinExistence type="predicted"/>
<protein>
    <submittedName>
        <fullName evidence="2">Uncharacterized protein</fullName>
    </submittedName>
</protein>